<dbReference type="AlphaFoldDB" id="A0A2M7S8V6"/>
<feature type="binding site" evidence="11">
    <location>
        <position position="285"/>
    </location>
    <ligand>
        <name>Mg(2+)</name>
        <dbReference type="ChEBI" id="CHEBI:18420"/>
    </ligand>
</feature>
<evidence type="ECO:0000256" key="7">
    <source>
        <dbReference type="ARBA" id="ARBA00022842"/>
    </source>
</evidence>
<comment type="catalytic activity">
    <reaction evidence="9 10">
        <text>L-threonyl-[protein] + FAD = FMN-L-threonyl-[protein] + AMP + H(+)</text>
        <dbReference type="Rhea" id="RHEA:36847"/>
        <dbReference type="Rhea" id="RHEA-COMP:11060"/>
        <dbReference type="Rhea" id="RHEA-COMP:11061"/>
        <dbReference type="ChEBI" id="CHEBI:15378"/>
        <dbReference type="ChEBI" id="CHEBI:30013"/>
        <dbReference type="ChEBI" id="CHEBI:57692"/>
        <dbReference type="ChEBI" id="CHEBI:74257"/>
        <dbReference type="ChEBI" id="CHEBI:456215"/>
        <dbReference type="EC" id="2.7.1.180"/>
    </reaction>
</comment>
<dbReference type="Proteomes" id="UP000229307">
    <property type="component" value="Unassembled WGS sequence"/>
</dbReference>
<evidence type="ECO:0000256" key="6">
    <source>
        <dbReference type="ARBA" id="ARBA00022827"/>
    </source>
</evidence>
<dbReference type="PANTHER" id="PTHR30040:SF2">
    <property type="entry name" value="FAD:PROTEIN FMN TRANSFERASE"/>
    <property type="match status" value="1"/>
</dbReference>
<dbReference type="EC" id="2.7.1.180" evidence="1 10"/>
<keyword evidence="7 10" id="KW-0460">Magnesium</keyword>
<evidence type="ECO:0000256" key="12">
    <source>
        <dbReference type="SAM" id="Phobius"/>
    </source>
</evidence>
<evidence type="ECO:0000313" key="14">
    <source>
        <dbReference type="Proteomes" id="UP000229307"/>
    </source>
</evidence>
<dbReference type="EMBL" id="PFMR01000228">
    <property type="protein sequence ID" value="PIZ15888.1"/>
    <property type="molecule type" value="Genomic_DNA"/>
</dbReference>
<accession>A0A2M7S8V6</accession>
<evidence type="ECO:0000256" key="9">
    <source>
        <dbReference type="ARBA" id="ARBA00048540"/>
    </source>
</evidence>
<dbReference type="InterPro" id="IPR003374">
    <property type="entry name" value="ApbE-like_sf"/>
</dbReference>
<dbReference type="PIRSF" id="PIRSF006268">
    <property type="entry name" value="ApbE"/>
    <property type="match status" value="1"/>
</dbReference>
<sequence length="339" mass="38155">MTNWKKIFLLVIGILCVILLICWQVFWARTLQKQTRFLMDTYCTVQIYANRGLAKRVLDKVFTRLEEIDKKFNVYRPGNELYKFNQDGTPIEDREIVDLVKIALKVSEESSGAFDITIFPLMNLWGFPTRSGVTPHVPPQKAISECLKKIGYKNLVIKNNVLSSTRKGIGVDLGGIAKGYAADEVVKILKLMGIKSALIDLGGNIYAMGKHKGKPWKVGIKNPFGEGVIGVFEASDLSLVTSGVYERFFMENGMRYHHIMDPKTGYPSKGLESVTVICSVSTIADAWSTALFVLGPERGLKLAENKPDMECIMVTPKSEIICSRRLKEKLEIIKKQKRR</sequence>
<dbReference type="PANTHER" id="PTHR30040">
    <property type="entry name" value="THIAMINE BIOSYNTHESIS LIPOPROTEIN APBE"/>
    <property type="match status" value="1"/>
</dbReference>
<keyword evidence="5 10" id="KW-0479">Metal-binding</keyword>
<feature type="binding site" evidence="11">
    <location>
        <position position="175"/>
    </location>
    <ligand>
        <name>Mg(2+)</name>
        <dbReference type="ChEBI" id="CHEBI:18420"/>
    </ligand>
</feature>
<reference evidence="14" key="1">
    <citation type="submission" date="2017-09" db="EMBL/GenBank/DDBJ databases">
        <title>Depth-based differentiation of microbial function through sediment-hosted aquifers and enrichment of novel symbionts in the deep terrestrial subsurface.</title>
        <authorList>
            <person name="Probst A.J."/>
            <person name="Ladd B."/>
            <person name="Jarett J.K."/>
            <person name="Geller-Mcgrath D.E."/>
            <person name="Sieber C.M.K."/>
            <person name="Emerson J.B."/>
            <person name="Anantharaman K."/>
            <person name="Thomas B.C."/>
            <person name="Malmstrom R."/>
            <person name="Stieglmeier M."/>
            <person name="Klingl A."/>
            <person name="Woyke T."/>
            <person name="Ryan C.M."/>
            <person name="Banfield J.F."/>
        </authorList>
    </citation>
    <scope>NUCLEOTIDE SEQUENCE [LARGE SCALE GENOMIC DNA]</scope>
</reference>
<organism evidence="13 14">
    <name type="scientific">Candidatus Desantisbacteria bacterium CG_4_10_14_0_8_um_filter_48_22</name>
    <dbReference type="NCBI Taxonomy" id="1974543"/>
    <lineage>
        <taxon>Bacteria</taxon>
        <taxon>Candidatus Desantisiibacteriota</taxon>
    </lineage>
</organism>
<dbReference type="Pfam" id="PF02424">
    <property type="entry name" value="ApbE"/>
    <property type="match status" value="1"/>
</dbReference>
<keyword evidence="3 10" id="KW-0285">Flavoprotein</keyword>
<evidence type="ECO:0000256" key="5">
    <source>
        <dbReference type="ARBA" id="ARBA00022723"/>
    </source>
</evidence>
<dbReference type="GO" id="GO:0046872">
    <property type="term" value="F:metal ion binding"/>
    <property type="evidence" value="ECO:0007669"/>
    <property type="project" value="UniProtKB-UniRule"/>
</dbReference>
<dbReference type="InterPro" id="IPR024932">
    <property type="entry name" value="ApbE"/>
</dbReference>
<evidence type="ECO:0000256" key="3">
    <source>
        <dbReference type="ARBA" id="ARBA00022630"/>
    </source>
</evidence>
<dbReference type="GO" id="GO:0016740">
    <property type="term" value="F:transferase activity"/>
    <property type="evidence" value="ECO:0007669"/>
    <property type="project" value="UniProtKB-UniRule"/>
</dbReference>
<evidence type="ECO:0000256" key="4">
    <source>
        <dbReference type="ARBA" id="ARBA00022679"/>
    </source>
</evidence>
<keyword evidence="6 10" id="KW-0274">FAD</keyword>
<dbReference type="SUPFAM" id="SSF143631">
    <property type="entry name" value="ApbE-like"/>
    <property type="match status" value="1"/>
</dbReference>
<evidence type="ECO:0000313" key="13">
    <source>
        <dbReference type="EMBL" id="PIZ15888.1"/>
    </source>
</evidence>
<evidence type="ECO:0000256" key="8">
    <source>
        <dbReference type="ARBA" id="ARBA00031306"/>
    </source>
</evidence>
<name>A0A2M7S8V6_9BACT</name>
<keyword evidence="12" id="KW-1133">Transmembrane helix</keyword>
<feature type="binding site" evidence="11">
    <location>
        <position position="289"/>
    </location>
    <ligand>
        <name>Mg(2+)</name>
        <dbReference type="ChEBI" id="CHEBI:18420"/>
    </ligand>
</feature>
<comment type="caution">
    <text evidence="13">The sequence shown here is derived from an EMBL/GenBank/DDBJ whole genome shotgun (WGS) entry which is preliminary data.</text>
</comment>
<comment type="cofactor">
    <cofactor evidence="11">
        <name>Mg(2+)</name>
        <dbReference type="ChEBI" id="CHEBI:18420"/>
    </cofactor>
    <cofactor evidence="11">
        <name>Mn(2+)</name>
        <dbReference type="ChEBI" id="CHEBI:29035"/>
    </cofactor>
    <text evidence="11">Magnesium. Can also use manganese.</text>
</comment>
<proteinExistence type="inferred from homology"/>
<gene>
    <name evidence="13" type="ORF">COY52_08660</name>
</gene>
<comment type="similarity">
    <text evidence="10">Belongs to the ApbE family.</text>
</comment>
<keyword evidence="12" id="KW-0812">Transmembrane</keyword>
<protein>
    <recommendedName>
        <fullName evidence="2 10">FAD:protein FMN transferase</fullName>
        <ecNumber evidence="1 10">2.7.1.180</ecNumber>
    </recommendedName>
    <alternativeName>
        <fullName evidence="8 10">Flavin transferase</fullName>
    </alternativeName>
</protein>
<evidence type="ECO:0000256" key="2">
    <source>
        <dbReference type="ARBA" id="ARBA00016337"/>
    </source>
</evidence>
<feature type="transmembrane region" description="Helical" evidence="12">
    <location>
        <begin position="7"/>
        <end position="27"/>
    </location>
</feature>
<evidence type="ECO:0000256" key="10">
    <source>
        <dbReference type="PIRNR" id="PIRNR006268"/>
    </source>
</evidence>
<evidence type="ECO:0000256" key="11">
    <source>
        <dbReference type="PIRSR" id="PIRSR006268-2"/>
    </source>
</evidence>
<evidence type="ECO:0000256" key="1">
    <source>
        <dbReference type="ARBA" id="ARBA00011955"/>
    </source>
</evidence>
<keyword evidence="4 10" id="KW-0808">Transferase</keyword>
<dbReference type="Gene3D" id="3.10.520.10">
    <property type="entry name" value="ApbE-like domains"/>
    <property type="match status" value="1"/>
</dbReference>
<keyword evidence="12" id="KW-0472">Membrane</keyword>